<comment type="cofactor">
    <cofactor evidence="1 6">
        <name>FAD</name>
        <dbReference type="ChEBI" id="CHEBI:57692"/>
    </cofactor>
</comment>
<accession>M2XEI0</accession>
<dbReference type="STRING" id="130081.M2XEI0"/>
<evidence type="ECO:0000313" key="10">
    <source>
        <dbReference type="Proteomes" id="UP000030680"/>
    </source>
</evidence>
<dbReference type="KEGG" id="gsl:Gasu_42010"/>
<evidence type="ECO:0000256" key="4">
    <source>
        <dbReference type="ARBA" id="ARBA00023002"/>
    </source>
</evidence>
<keyword evidence="6" id="KW-0472">Membrane</keyword>
<organism evidence="9 10">
    <name type="scientific">Galdieria sulphuraria</name>
    <name type="common">Red alga</name>
    <dbReference type="NCBI Taxonomy" id="130081"/>
    <lineage>
        <taxon>Eukaryota</taxon>
        <taxon>Rhodophyta</taxon>
        <taxon>Bangiophyceae</taxon>
        <taxon>Galdieriales</taxon>
        <taxon>Galdieriaceae</taxon>
        <taxon>Galdieria</taxon>
    </lineage>
</organism>
<dbReference type="SUPFAM" id="SSF69000">
    <property type="entry name" value="FAD-dependent thiol oxidase"/>
    <property type="match status" value="1"/>
</dbReference>
<evidence type="ECO:0000259" key="8">
    <source>
        <dbReference type="PROSITE" id="PS51324"/>
    </source>
</evidence>
<dbReference type="GO" id="GO:0005739">
    <property type="term" value="C:mitochondrion"/>
    <property type="evidence" value="ECO:0007669"/>
    <property type="project" value="TreeGrafter"/>
</dbReference>
<sequence length="188" mass="21629">MARVSNRYAQVSQSEEDVEAEDSWSDTRHYNISQATPSYAWRKLSRGWFRTFVTGTGVFMLVLFFIVFAPWKNREGDLPPNGDRLGRATWTLIHVMAANYPANPTPEDETQATSFITALGHLYPCDYCVEHFATYLQQHPVDVSSREAFLLWTCEAHNDVRRRQGKVLFPCSITELDQRWGWEGSSNT</sequence>
<dbReference type="GO" id="GO:0016971">
    <property type="term" value="F:flavin-dependent sulfhydryl oxidase activity"/>
    <property type="evidence" value="ECO:0007669"/>
    <property type="project" value="InterPro"/>
</dbReference>
<keyword evidence="5" id="KW-1015">Disulfide bond</keyword>
<evidence type="ECO:0000256" key="2">
    <source>
        <dbReference type="ARBA" id="ARBA00022630"/>
    </source>
</evidence>
<proteinExistence type="predicted"/>
<reference evidence="10" key="1">
    <citation type="journal article" date="2013" name="Science">
        <title>Gene transfer from bacteria and archaea facilitated evolution of an extremophilic eukaryote.</title>
        <authorList>
            <person name="Schonknecht G."/>
            <person name="Chen W.H."/>
            <person name="Ternes C.M."/>
            <person name="Barbier G.G."/>
            <person name="Shrestha R.P."/>
            <person name="Stanke M."/>
            <person name="Brautigam A."/>
            <person name="Baker B.J."/>
            <person name="Banfield J.F."/>
            <person name="Garavito R.M."/>
            <person name="Carr K."/>
            <person name="Wilkerson C."/>
            <person name="Rensing S.A."/>
            <person name="Gagneul D."/>
            <person name="Dickenson N.E."/>
            <person name="Oesterhelt C."/>
            <person name="Lercher M.J."/>
            <person name="Weber A.P."/>
        </authorList>
    </citation>
    <scope>NUCLEOTIDE SEQUENCE [LARGE SCALE GENOMIC DNA]</scope>
    <source>
        <strain evidence="10">074W</strain>
    </source>
</reference>
<evidence type="ECO:0000313" key="9">
    <source>
        <dbReference type="EMBL" id="EME28362.1"/>
    </source>
</evidence>
<dbReference type="Gene3D" id="1.20.120.310">
    <property type="entry name" value="ERV/ALR sulfhydryl oxidase domain"/>
    <property type="match status" value="1"/>
</dbReference>
<dbReference type="PANTHER" id="PTHR12645:SF0">
    <property type="entry name" value="FAD-LINKED SULFHYDRYL OXIDASE ALR"/>
    <property type="match status" value="1"/>
</dbReference>
<dbReference type="GO" id="GO:0050660">
    <property type="term" value="F:flavin adenine dinucleotide binding"/>
    <property type="evidence" value="ECO:0007669"/>
    <property type="project" value="TreeGrafter"/>
</dbReference>
<protein>
    <recommendedName>
        <fullName evidence="6">Sulfhydryl oxidase</fullName>
        <ecNumber evidence="6">1.8.3.2</ecNumber>
    </recommendedName>
</protein>
<keyword evidence="3 6" id="KW-0274">FAD</keyword>
<keyword evidence="10" id="KW-1185">Reference proteome</keyword>
<dbReference type="InterPro" id="IPR017905">
    <property type="entry name" value="ERV/ALR_sulphydryl_oxidase"/>
</dbReference>
<keyword evidence="6" id="KW-0812">Transmembrane</keyword>
<dbReference type="GeneID" id="17087204"/>
<evidence type="ECO:0000256" key="3">
    <source>
        <dbReference type="ARBA" id="ARBA00022827"/>
    </source>
</evidence>
<dbReference type="InterPro" id="IPR036774">
    <property type="entry name" value="ERV/ALR_sulphydryl_oxid_sf"/>
</dbReference>
<dbReference type="Gramene" id="EME28362">
    <property type="protein sequence ID" value="EME28362"/>
    <property type="gene ID" value="Gasu_42010"/>
</dbReference>
<dbReference type="RefSeq" id="XP_005704882.1">
    <property type="nucleotide sequence ID" value="XM_005704825.1"/>
</dbReference>
<feature type="region of interest" description="Disordered" evidence="7">
    <location>
        <begin position="1"/>
        <end position="20"/>
    </location>
</feature>
<dbReference type="Pfam" id="PF04777">
    <property type="entry name" value="Evr1_Alr"/>
    <property type="match status" value="1"/>
</dbReference>
<comment type="catalytic activity">
    <reaction evidence="6">
        <text>2 R'C(R)SH + O2 = R'C(R)S-S(R)CR' + H2O2</text>
        <dbReference type="Rhea" id="RHEA:17357"/>
        <dbReference type="ChEBI" id="CHEBI:15379"/>
        <dbReference type="ChEBI" id="CHEBI:16240"/>
        <dbReference type="ChEBI" id="CHEBI:16520"/>
        <dbReference type="ChEBI" id="CHEBI:17412"/>
        <dbReference type="EC" id="1.8.3.2"/>
    </reaction>
</comment>
<feature type="transmembrane region" description="Helical" evidence="6">
    <location>
        <begin position="48"/>
        <end position="71"/>
    </location>
</feature>
<keyword evidence="2 6" id="KW-0285">Flavoprotein</keyword>
<feature type="domain" description="ERV/ALR sulfhydryl oxidase" evidence="8">
    <location>
        <begin position="78"/>
        <end position="180"/>
    </location>
</feature>
<dbReference type="PROSITE" id="PS51324">
    <property type="entry name" value="ERV_ALR"/>
    <property type="match status" value="1"/>
</dbReference>
<gene>
    <name evidence="9" type="ORF">Gasu_42010</name>
</gene>
<keyword evidence="6" id="KW-1133">Transmembrane helix</keyword>
<evidence type="ECO:0000256" key="6">
    <source>
        <dbReference type="RuleBase" id="RU371123"/>
    </source>
</evidence>
<name>M2XEI0_GALSU</name>
<keyword evidence="4 6" id="KW-0560">Oxidoreductase</keyword>
<dbReference type="AlphaFoldDB" id="M2XEI0"/>
<dbReference type="Proteomes" id="UP000030680">
    <property type="component" value="Unassembled WGS sequence"/>
</dbReference>
<dbReference type="InterPro" id="IPR039799">
    <property type="entry name" value="ALR/ERV"/>
</dbReference>
<evidence type="ECO:0000256" key="5">
    <source>
        <dbReference type="ARBA" id="ARBA00023157"/>
    </source>
</evidence>
<dbReference type="OrthoDB" id="59470at2759"/>
<dbReference type="EC" id="1.8.3.2" evidence="6"/>
<dbReference type="EMBL" id="KB454521">
    <property type="protein sequence ID" value="EME28362.1"/>
    <property type="molecule type" value="Genomic_DNA"/>
</dbReference>
<evidence type="ECO:0000256" key="7">
    <source>
        <dbReference type="SAM" id="MobiDB-lite"/>
    </source>
</evidence>
<dbReference type="eggNOG" id="KOG3355">
    <property type="taxonomic scope" value="Eukaryota"/>
</dbReference>
<dbReference type="PANTHER" id="PTHR12645">
    <property type="entry name" value="ALR/ERV"/>
    <property type="match status" value="1"/>
</dbReference>
<evidence type="ECO:0000256" key="1">
    <source>
        <dbReference type="ARBA" id="ARBA00001974"/>
    </source>
</evidence>